<dbReference type="Proteomes" id="UP001327560">
    <property type="component" value="Chromosome 4"/>
</dbReference>
<evidence type="ECO:0000313" key="3">
    <source>
        <dbReference type="Proteomes" id="UP001327560"/>
    </source>
</evidence>
<organism evidence="2 3">
    <name type="scientific">Canna indica</name>
    <name type="common">Indian-shot</name>
    <dbReference type="NCBI Taxonomy" id="4628"/>
    <lineage>
        <taxon>Eukaryota</taxon>
        <taxon>Viridiplantae</taxon>
        <taxon>Streptophyta</taxon>
        <taxon>Embryophyta</taxon>
        <taxon>Tracheophyta</taxon>
        <taxon>Spermatophyta</taxon>
        <taxon>Magnoliopsida</taxon>
        <taxon>Liliopsida</taxon>
        <taxon>Zingiberales</taxon>
        <taxon>Cannaceae</taxon>
        <taxon>Canna</taxon>
    </lineage>
</organism>
<protein>
    <submittedName>
        <fullName evidence="2">Uncharacterized protein</fullName>
    </submittedName>
</protein>
<accession>A0AAQ3KDR8</accession>
<name>A0AAQ3KDR8_9LILI</name>
<reference evidence="2 3" key="1">
    <citation type="submission" date="2023-10" db="EMBL/GenBank/DDBJ databases">
        <title>Chromosome-scale genome assembly provides insights into flower coloration mechanisms of Canna indica.</title>
        <authorList>
            <person name="Li C."/>
        </authorList>
    </citation>
    <scope>NUCLEOTIDE SEQUENCE [LARGE SCALE GENOMIC DNA]</scope>
    <source>
        <tissue evidence="2">Flower</tissue>
    </source>
</reference>
<feature type="region of interest" description="Disordered" evidence="1">
    <location>
        <begin position="1"/>
        <end position="27"/>
    </location>
</feature>
<evidence type="ECO:0000256" key="1">
    <source>
        <dbReference type="SAM" id="MobiDB-lite"/>
    </source>
</evidence>
<gene>
    <name evidence="2" type="ORF">Cni_G14991</name>
</gene>
<sequence length="78" mass="8784">MAITLAGNSTMQYNNESSSGKQNTSRKANVEVLQEINITKRHLSPSQEMMRRTAGSLKAMCYRKGISPPSQEKRIREL</sequence>
<dbReference type="EMBL" id="CP136893">
    <property type="protein sequence ID" value="WOL06259.1"/>
    <property type="molecule type" value="Genomic_DNA"/>
</dbReference>
<dbReference type="AlphaFoldDB" id="A0AAQ3KDR8"/>
<keyword evidence="3" id="KW-1185">Reference proteome</keyword>
<evidence type="ECO:0000313" key="2">
    <source>
        <dbReference type="EMBL" id="WOL06259.1"/>
    </source>
</evidence>
<proteinExistence type="predicted"/>